<name>A0A1N6Q218_9PSED</name>
<accession>A0A1N6Q218</accession>
<reference evidence="1 2" key="1">
    <citation type="submission" date="2017-01" db="EMBL/GenBank/DDBJ databases">
        <authorList>
            <person name="Mah S.A."/>
            <person name="Swanson W.J."/>
            <person name="Moy G.W."/>
            <person name="Vacquier V.D."/>
        </authorList>
    </citation>
    <scope>NUCLEOTIDE SEQUENCE [LARGE SCALE GENOMIC DNA]</scope>
    <source>
        <strain evidence="1 2">ATCC 29606</strain>
    </source>
</reference>
<dbReference type="Proteomes" id="UP000186079">
    <property type="component" value="Unassembled WGS sequence"/>
</dbReference>
<evidence type="ECO:0000313" key="1">
    <source>
        <dbReference type="EMBL" id="SIQ10583.1"/>
    </source>
</evidence>
<evidence type="ECO:0000313" key="2">
    <source>
        <dbReference type="Proteomes" id="UP000186079"/>
    </source>
</evidence>
<dbReference type="AlphaFoldDB" id="A0A1N6Q218"/>
<protein>
    <recommendedName>
        <fullName evidence="3">PD-(D/E)XK nuclease superfamily protein</fullName>
    </recommendedName>
</protein>
<evidence type="ECO:0008006" key="3">
    <source>
        <dbReference type="Google" id="ProtNLM"/>
    </source>
</evidence>
<gene>
    <name evidence="1" type="ORF">SAMN05421672_10331</name>
</gene>
<dbReference type="EMBL" id="FTMC01000003">
    <property type="protein sequence ID" value="SIQ10583.1"/>
    <property type="molecule type" value="Genomic_DNA"/>
</dbReference>
<organism evidence="1 2">
    <name type="scientific">Pseudomonas flexibilis</name>
    <dbReference type="NCBI Taxonomy" id="706570"/>
    <lineage>
        <taxon>Bacteria</taxon>
        <taxon>Pseudomonadati</taxon>
        <taxon>Pseudomonadota</taxon>
        <taxon>Gammaproteobacteria</taxon>
        <taxon>Pseudomonadales</taxon>
        <taxon>Pseudomonadaceae</taxon>
        <taxon>Pseudomonas</taxon>
    </lineage>
</organism>
<proteinExistence type="predicted"/>
<sequence>MNTSNWIGLFNRAFKAMDYRLEQVLQLQSCREHWIQAELSLYAYFYDNLEIWTDADIGNGKKADLYAVDEQGRNTMVAEIKCLGDYSQSKCLEGDWSIRNDIERLQQVDCSTRLFILVIPHLDEGHAETRVGARLRAENWAGQEGQAVDVALSSASVRIWAV</sequence>
<dbReference type="RefSeq" id="WP_027588853.1">
    <property type="nucleotide sequence ID" value="NZ_FTMC01000003.1"/>
</dbReference>